<evidence type="ECO:0000313" key="3">
    <source>
        <dbReference type="Proteomes" id="UP000307440"/>
    </source>
</evidence>
<sequence length="617" mass="68418">MPKSAKKKKDKAADFTKTRLKLGKGRQAATNEVDTSFKARYAILGLKELFDSHPEVLHSNLSVFIASIVRLIGDEEDLIPHSHILLLYTTSAQTHIFPEIRIDAVRFLDILLEKIPDALVDGLRSGNGHGQRILEGYLGLLSAGTKFATSTASVTLTPASKLVILNSLSTFLRHSMNKSQLTASNGASSSAGPALAWYLESAFRTPEAFLEFETLLTSWRSESTNKQTLDSIHRLWKEFVENDDDDDQFLAPPRLDGQNWMLHDLTNLLETPLAGASLFEVGRLSFVSHLLRTLHSTLVAVFLDYAPAAFAPSGTPSETDMGLVISVLRIARTLYEEIVRKSEKVSEAHIQELESLLGFLATYFPAHATANKNMKFVNFIDEYNLIYCELASFLLITSKDESQRSSRKRRKASESLAKRRLLRFTEAGGVSEFIEQKLQGRSDSSGVSTPIKSSTYQDFLPTIWTFIDEMASNSGEKSNPILLATLEHAIKMSSKAPTKRMTVEFVSRLILTILLALLRILQRPSKLVEAETVSQLQARISPYFTINHAVRGRVAGPYTKLPAASPLRRLALDMVSVLQMRAKLKSEATGNLSSAVNHAVEGTTEEKYWSHVGSAFS</sequence>
<accession>A0A5C3LF18</accession>
<dbReference type="STRING" id="230819.A0A5C3LF18"/>
<evidence type="ECO:0000313" key="2">
    <source>
        <dbReference type="EMBL" id="TFK30516.1"/>
    </source>
</evidence>
<organism evidence="2 3">
    <name type="scientific">Coprinopsis marcescibilis</name>
    <name type="common">Agaric fungus</name>
    <name type="synonym">Psathyrella marcescibilis</name>
    <dbReference type="NCBI Taxonomy" id="230819"/>
    <lineage>
        <taxon>Eukaryota</taxon>
        <taxon>Fungi</taxon>
        <taxon>Dikarya</taxon>
        <taxon>Basidiomycota</taxon>
        <taxon>Agaricomycotina</taxon>
        <taxon>Agaricomycetes</taxon>
        <taxon>Agaricomycetidae</taxon>
        <taxon>Agaricales</taxon>
        <taxon>Agaricineae</taxon>
        <taxon>Psathyrellaceae</taxon>
        <taxon>Coprinopsis</taxon>
    </lineage>
</organism>
<dbReference type="InterPro" id="IPR024679">
    <property type="entry name" value="Ipi1_N"/>
</dbReference>
<protein>
    <recommendedName>
        <fullName evidence="1">Pre-rRNA-processing protein Ipi1 N-terminal domain-containing protein</fullName>
    </recommendedName>
</protein>
<proteinExistence type="predicted"/>
<dbReference type="AlphaFoldDB" id="A0A5C3LF18"/>
<feature type="domain" description="Pre-rRNA-processing protein Ipi1 N-terminal" evidence="1">
    <location>
        <begin position="76"/>
        <end position="172"/>
    </location>
</feature>
<dbReference type="Proteomes" id="UP000307440">
    <property type="component" value="Unassembled WGS sequence"/>
</dbReference>
<name>A0A5C3LF18_COPMA</name>
<dbReference type="EMBL" id="ML210146">
    <property type="protein sequence ID" value="TFK30516.1"/>
    <property type="molecule type" value="Genomic_DNA"/>
</dbReference>
<keyword evidence="3" id="KW-1185">Reference proteome</keyword>
<dbReference type="OrthoDB" id="361362at2759"/>
<dbReference type="Pfam" id="PF12333">
    <property type="entry name" value="Ipi1_N"/>
    <property type="match status" value="1"/>
</dbReference>
<gene>
    <name evidence="2" type="ORF">FA15DRAFT_579745</name>
</gene>
<evidence type="ECO:0000259" key="1">
    <source>
        <dbReference type="Pfam" id="PF12333"/>
    </source>
</evidence>
<reference evidence="2 3" key="1">
    <citation type="journal article" date="2019" name="Nat. Ecol. Evol.">
        <title>Megaphylogeny resolves global patterns of mushroom evolution.</title>
        <authorList>
            <person name="Varga T."/>
            <person name="Krizsan K."/>
            <person name="Foldi C."/>
            <person name="Dima B."/>
            <person name="Sanchez-Garcia M."/>
            <person name="Sanchez-Ramirez S."/>
            <person name="Szollosi G.J."/>
            <person name="Szarkandi J.G."/>
            <person name="Papp V."/>
            <person name="Albert L."/>
            <person name="Andreopoulos W."/>
            <person name="Angelini C."/>
            <person name="Antonin V."/>
            <person name="Barry K.W."/>
            <person name="Bougher N.L."/>
            <person name="Buchanan P."/>
            <person name="Buyck B."/>
            <person name="Bense V."/>
            <person name="Catcheside P."/>
            <person name="Chovatia M."/>
            <person name="Cooper J."/>
            <person name="Damon W."/>
            <person name="Desjardin D."/>
            <person name="Finy P."/>
            <person name="Geml J."/>
            <person name="Haridas S."/>
            <person name="Hughes K."/>
            <person name="Justo A."/>
            <person name="Karasinski D."/>
            <person name="Kautmanova I."/>
            <person name="Kiss B."/>
            <person name="Kocsube S."/>
            <person name="Kotiranta H."/>
            <person name="LaButti K.M."/>
            <person name="Lechner B.E."/>
            <person name="Liimatainen K."/>
            <person name="Lipzen A."/>
            <person name="Lukacs Z."/>
            <person name="Mihaltcheva S."/>
            <person name="Morgado L.N."/>
            <person name="Niskanen T."/>
            <person name="Noordeloos M.E."/>
            <person name="Ohm R.A."/>
            <person name="Ortiz-Santana B."/>
            <person name="Ovrebo C."/>
            <person name="Racz N."/>
            <person name="Riley R."/>
            <person name="Savchenko A."/>
            <person name="Shiryaev A."/>
            <person name="Soop K."/>
            <person name="Spirin V."/>
            <person name="Szebenyi C."/>
            <person name="Tomsovsky M."/>
            <person name="Tulloss R.E."/>
            <person name="Uehling J."/>
            <person name="Grigoriev I.V."/>
            <person name="Vagvolgyi C."/>
            <person name="Papp T."/>
            <person name="Martin F.M."/>
            <person name="Miettinen O."/>
            <person name="Hibbett D.S."/>
            <person name="Nagy L.G."/>
        </authorList>
    </citation>
    <scope>NUCLEOTIDE SEQUENCE [LARGE SCALE GENOMIC DNA]</scope>
    <source>
        <strain evidence="2 3">CBS 121175</strain>
    </source>
</reference>